<dbReference type="PROSITE" id="PS51318">
    <property type="entry name" value="TAT"/>
    <property type="match status" value="1"/>
</dbReference>
<dbReference type="RefSeq" id="WP_076533654.1">
    <property type="nucleotide sequence ID" value="NZ_BMEH01000009.1"/>
</dbReference>
<name>A0A1N7QCI4_9RHOB</name>
<accession>A0A1N7QCI4</accession>
<dbReference type="GO" id="GO:0043165">
    <property type="term" value="P:Gram-negative-bacterium-type cell outer membrane assembly"/>
    <property type="evidence" value="ECO:0007669"/>
    <property type="project" value="InterPro"/>
</dbReference>
<feature type="chain" id="PRO_5012794760" evidence="1">
    <location>
        <begin position="29"/>
        <end position="161"/>
    </location>
</feature>
<keyword evidence="1" id="KW-0732">Signal</keyword>
<dbReference type="InterPro" id="IPR006311">
    <property type="entry name" value="TAT_signal"/>
</dbReference>
<proteinExistence type="predicted"/>
<evidence type="ECO:0000313" key="2">
    <source>
        <dbReference type="EMBL" id="SIT20608.1"/>
    </source>
</evidence>
<protein>
    <submittedName>
        <fullName evidence="2">LPS-assembly lipoprotein</fullName>
    </submittedName>
</protein>
<sequence length="161" mass="16855">MSWSDRRKVLGLLAAAPLAACGFSPAHAPGGAAHALRGAVVLADPADRNGFDFANRLEDRLGRATVPRFRLDWSVAAEPVGAGITPTGAITRYTLKGSARYALVRLENGETVTSGNADSFTSWSTSGSTVATLSAEQDAHRRLMVILADQVVARLIAAAPQ</sequence>
<organism evidence="2 3">
    <name type="scientific">Gemmobacter megaterium</name>
    <dbReference type="NCBI Taxonomy" id="1086013"/>
    <lineage>
        <taxon>Bacteria</taxon>
        <taxon>Pseudomonadati</taxon>
        <taxon>Pseudomonadota</taxon>
        <taxon>Alphaproteobacteria</taxon>
        <taxon>Rhodobacterales</taxon>
        <taxon>Paracoccaceae</taxon>
        <taxon>Gemmobacter</taxon>
    </lineage>
</organism>
<dbReference type="STRING" id="1086013.SAMN05421774_10920"/>
<dbReference type="EMBL" id="FTOT01000009">
    <property type="protein sequence ID" value="SIT20608.1"/>
    <property type="molecule type" value="Genomic_DNA"/>
</dbReference>
<evidence type="ECO:0000256" key="1">
    <source>
        <dbReference type="SAM" id="SignalP"/>
    </source>
</evidence>
<dbReference type="OrthoDB" id="7629596at2"/>
<dbReference type="GO" id="GO:0019867">
    <property type="term" value="C:outer membrane"/>
    <property type="evidence" value="ECO:0007669"/>
    <property type="project" value="InterPro"/>
</dbReference>
<dbReference type="InterPro" id="IPR007485">
    <property type="entry name" value="LPS_assembly_LptE"/>
</dbReference>
<keyword evidence="3" id="KW-1185">Reference proteome</keyword>
<dbReference type="AlphaFoldDB" id="A0A1N7QCI4"/>
<reference evidence="2 3" key="1">
    <citation type="submission" date="2017-01" db="EMBL/GenBank/DDBJ databases">
        <authorList>
            <person name="Mah S.A."/>
            <person name="Swanson W.J."/>
            <person name="Moy G.W."/>
            <person name="Vacquier V.D."/>
        </authorList>
    </citation>
    <scope>NUCLEOTIDE SEQUENCE [LARGE SCALE GENOMIC DNA]</scope>
    <source>
        <strain evidence="2 3">DSM 26375</strain>
    </source>
</reference>
<keyword evidence="2" id="KW-0449">Lipoprotein</keyword>
<dbReference type="Gene3D" id="3.30.160.150">
    <property type="entry name" value="Lipoprotein like domain"/>
    <property type="match status" value="1"/>
</dbReference>
<dbReference type="Proteomes" id="UP000186141">
    <property type="component" value="Unassembled WGS sequence"/>
</dbReference>
<dbReference type="Pfam" id="PF04390">
    <property type="entry name" value="LptE"/>
    <property type="match status" value="1"/>
</dbReference>
<gene>
    <name evidence="2" type="ORF">SAMN05421774_10920</name>
</gene>
<evidence type="ECO:0000313" key="3">
    <source>
        <dbReference type="Proteomes" id="UP000186141"/>
    </source>
</evidence>
<feature type="signal peptide" evidence="1">
    <location>
        <begin position="1"/>
        <end position="28"/>
    </location>
</feature>